<dbReference type="Proteomes" id="UP000287651">
    <property type="component" value="Unassembled WGS sequence"/>
</dbReference>
<organism evidence="1 2">
    <name type="scientific">Ensete ventricosum</name>
    <name type="common">Abyssinian banana</name>
    <name type="synonym">Musa ensete</name>
    <dbReference type="NCBI Taxonomy" id="4639"/>
    <lineage>
        <taxon>Eukaryota</taxon>
        <taxon>Viridiplantae</taxon>
        <taxon>Streptophyta</taxon>
        <taxon>Embryophyta</taxon>
        <taxon>Tracheophyta</taxon>
        <taxon>Spermatophyta</taxon>
        <taxon>Magnoliopsida</taxon>
        <taxon>Liliopsida</taxon>
        <taxon>Zingiberales</taxon>
        <taxon>Musaceae</taxon>
        <taxon>Ensete</taxon>
    </lineage>
</organism>
<evidence type="ECO:0000313" key="2">
    <source>
        <dbReference type="Proteomes" id="UP000287651"/>
    </source>
</evidence>
<dbReference type="AlphaFoldDB" id="A0A426ZLE4"/>
<evidence type="ECO:0000313" key="1">
    <source>
        <dbReference type="EMBL" id="RRT64755.1"/>
    </source>
</evidence>
<sequence>MNEGGADATVKEGRRDLEQSAHFNCWPAVGEQKFDVIDRGRMIEMTKFKNRRLAHSGRSRCDSGNWRPLGCDRGGRQRGVAVAPDDRSQLVAAKGSRSSLGEHRRCLTMSHAGGMGVEASSGAPVLGFRASTGVLVLGFGVAIGTARLPLFSGAGDIMTDIVVGGAAIAFEGVATGGVNVAG</sequence>
<gene>
    <name evidence="1" type="ORF">B296_00021421</name>
</gene>
<proteinExistence type="predicted"/>
<reference evidence="1 2" key="1">
    <citation type="journal article" date="2014" name="Agronomy (Basel)">
        <title>A Draft Genome Sequence for Ensete ventricosum, the Drought-Tolerant Tree Against Hunger.</title>
        <authorList>
            <person name="Harrison J."/>
            <person name="Moore K.A."/>
            <person name="Paszkiewicz K."/>
            <person name="Jones T."/>
            <person name="Grant M."/>
            <person name="Ambacheew D."/>
            <person name="Muzemil S."/>
            <person name="Studholme D.J."/>
        </authorList>
    </citation>
    <scope>NUCLEOTIDE SEQUENCE [LARGE SCALE GENOMIC DNA]</scope>
</reference>
<name>A0A426ZLE4_ENSVE</name>
<comment type="caution">
    <text evidence="1">The sequence shown here is derived from an EMBL/GenBank/DDBJ whole genome shotgun (WGS) entry which is preliminary data.</text>
</comment>
<dbReference type="EMBL" id="AMZH03006069">
    <property type="protein sequence ID" value="RRT64755.1"/>
    <property type="molecule type" value="Genomic_DNA"/>
</dbReference>
<protein>
    <submittedName>
        <fullName evidence="1">Uncharacterized protein</fullName>
    </submittedName>
</protein>
<accession>A0A426ZLE4</accession>